<evidence type="ECO:0000313" key="1">
    <source>
        <dbReference type="EMBL" id="VBA39719.1"/>
    </source>
</evidence>
<reference evidence="1 2" key="1">
    <citation type="submission" date="2018-09" db="EMBL/GenBank/DDBJ databases">
        <authorList>
            <person name="Tagini F."/>
        </authorList>
    </citation>
    <scope>NUCLEOTIDE SEQUENCE [LARGE SCALE GENOMIC DNA]</scope>
    <source>
        <strain evidence="1 2">MK136</strain>
    </source>
</reference>
<evidence type="ECO:0000313" key="2">
    <source>
        <dbReference type="Proteomes" id="UP000273307"/>
    </source>
</evidence>
<dbReference type="Proteomes" id="UP000273307">
    <property type="component" value="Unassembled WGS sequence"/>
</dbReference>
<proteinExistence type="predicted"/>
<name>A0A498Q444_9MYCO</name>
<dbReference type="EMBL" id="UPHP01000075">
    <property type="protein sequence ID" value="VBA39719.1"/>
    <property type="molecule type" value="Genomic_DNA"/>
</dbReference>
<keyword evidence="2" id="KW-1185">Reference proteome</keyword>
<dbReference type="AlphaFoldDB" id="A0A498Q444"/>
<protein>
    <submittedName>
        <fullName evidence="1">Uncharacterized protein</fullName>
    </submittedName>
</protein>
<sequence>MAGGRRSEPYAGNGPAGIPPVIGDAATAAGPPATTGATVVMPLSAVGGRTGPEAGAALLNSGMCGTAAAPVATAGVTVIGAVVGGAAGVKGSVAAWIVPSDNDCAPAAAGAPVIIPVVNDWLKD</sequence>
<accession>A0A498Q444</accession>
<organism evidence="1 2">
    <name type="scientific">Mycobacterium attenuatum</name>
    <dbReference type="NCBI Taxonomy" id="2341086"/>
    <lineage>
        <taxon>Bacteria</taxon>
        <taxon>Bacillati</taxon>
        <taxon>Actinomycetota</taxon>
        <taxon>Actinomycetes</taxon>
        <taxon>Mycobacteriales</taxon>
        <taxon>Mycobacteriaceae</taxon>
        <taxon>Mycobacterium</taxon>
    </lineage>
</organism>
<gene>
    <name evidence="1" type="ORF">LAUMK136_03125</name>
</gene>